<dbReference type="RefSeq" id="WP_114460953.1">
    <property type="nucleotide sequence ID" value="NZ_QPIW01000006.1"/>
</dbReference>
<sequence>MEKLTILKNRYGDFCDSIIECLSYKLHYNNRIIEMTTLTRNIEFTDKNVYEIVKFRFTKIKEFKFYEEKGSVNYVVVLGGNFLKIENTYIFDFIPWGENLTTLGDIRKSDFYIICEEFDFEFKQYFDV</sequence>
<dbReference type="EMBL" id="QPIW01000006">
    <property type="protein sequence ID" value="RDB06169.1"/>
    <property type="molecule type" value="Genomic_DNA"/>
</dbReference>
<protein>
    <submittedName>
        <fullName evidence="1">Uncharacterized protein</fullName>
    </submittedName>
</protein>
<evidence type="ECO:0000313" key="1">
    <source>
        <dbReference type="EMBL" id="RDB06169.1"/>
    </source>
</evidence>
<comment type="caution">
    <text evidence="1">The sequence shown here is derived from an EMBL/GenBank/DDBJ whole genome shotgun (WGS) entry which is preliminary data.</text>
</comment>
<dbReference type="OrthoDB" id="9852794at2"/>
<organism evidence="1 2">
    <name type="scientific">Runella aurantiaca</name>
    <dbReference type="NCBI Taxonomy" id="2282308"/>
    <lineage>
        <taxon>Bacteria</taxon>
        <taxon>Pseudomonadati</taxon>
        <taxon>Bacteroidota</taxon>
        <taxon>Cytophagia</taxon>
        <taxon>Cytophagales</taxon>
        <taxon>Spirosomataceae</taxon>
        <taxon>Runella</taxon>
    </lineage>
</organism>
<accession>A0A369I8T7</accession>
<evidence type="ECO:0000313" key="2">
    <source>
        <dbReference type="Proteomes" id="UP000253141"/>
    </source>
</evidence>
<gene>
    <name evidence="1" type="ORF">DVG78_10075</name>
</gene>
<keyword evidence="2" id="KW-1185">Reference proteome</keyword>
<dbReference type="Proteomes" id="UP000253141">
    <property type="component" value="Unassembled WGS sequence"/>
</dbReference>
<proteinExistence type="predicted"/>
<dbReference type="AlphaFoldDB" id="A0A369I8T7"/>
<name>A0A369I8T7_9BACT</name>
<reference evidence="1 2" key="1">
    <citation type="submission" date="2018-07" db="EMBL/GenBank/DDBJ databases">
        <title>Genome analysis of Runella aurantiaca.</title>
        <authorList>
            <person name="Yang X."/>
        </authorList>
    </citation>
    <scope>NUCLEOTIDE SEQUENCE [LARGE SCALE GENOMIC DNA]</scope>
    <source>
        <strain evidence="1 2">YX9</strain>
    </source>
</reference>